<keyword evidence="2" id="KW-0812">Transmembrane</keyword>
<dbReference type="PANTHER" id="PTHR31876">
    <property type="entry name" value="COV-LIKE PROTEIN 1"/>
    <property type="match status" value="1"/>
</dbReference>
<dbReference type="InterPro" id="IPR007462">
    <property type="entry name" value="COV1-like"/>
</dbReference>
<reference evidence="3" key="1">
    <citation type="submission" date="2021-06" db="EMBL/GenBank/DDBJ databases">
        <title>New haloarchaea isolates fom saline soil.</title>
        <authorList>
            <person name="Duran-Viseras A."/>
            <person name="Sanchez-Porro C.S."/>
            <person name="Ventosa A."/>
        </authorList>
    </citation>
    <scope>NUCLEOTIDE SEQUENCE</scope>
    <source>
        <strain evidence="3">JCM 18369</strain>
    </source>
</reference>
<keyword evidence="2" id="KW-1133">Transmembrane helix</keyword>
<proteinExistence type="predicted"/>
<evidence type="ECO:0000313" key="4">
    <source>
        <dbReference type="Proteomes" id="UP001166304"/>
    </source>
</evidence>
<dbReference type="Proteomes" id="UP001166304">
    <property type="component" value="Unassembled WGS sequence"/>
</dbReference>
<dbReference type="Pfam" id="PF04367">
    <property type="entry name" value="DUF502"/>
    <property type="match status" value="1"/>
</dbReference>
<comment type="caution">
    <text evidence="3">The sequence shown here is derived from an EMBL/GenBank/DDBJ whole genome shotgun (WGS) entry which is preliminary data.</text>
</comment>
<feature type="compositionally biased region" description="Basic and acidic residues" evidence="1">
    <location>
        <begin position="237"/>
        <end position="263"/>
    </location>
</feature>
<accession>A0AA41KET2</accession>
<evidence type="ECO:0000256" key="1">
    <source>
        <dbReference type="SAM" id="MobiDB-lite"/>
    </source>
</evidence>
<dbReference type="EMBL" id="JAHQXE010000001">
    <property type="protein sequence ID" value="MBV0901272.1"/>
    <property type="molecule type" value="Genomic_DNA"/>
</dbReference>
<feature type="compositionally biased region" description="Acidic residues" evidence="1">
    <location>
        <begin position="288"/>
        <end position="297"/>
    </location>
</feature>
<evidence type="ECO:0000256" key="2">
    <source>
        <dbReference type="SAM" id="Phobius"/>
    </source>
</evidence>
<feature type="transmembrane region" description="Helical" evidence="2">
    <location>
        <begin position="21"/>
        <end position="49"/>
    </location>
</feature>
<sequence length="308" mass="33135">MSDARDRVSTDTVRTSVRQSMVSGFALTIPLLVTVLVVGVVVNTLSGVLDPVVRFLVSLSGADPAQTSTALLKLVAFLVLLCGVFAVGFVAERRSGPGRIELFLESTVKRLPAIGSLYTSFDKMSEMVLDSDTQSFQEVVLVEYPTPGSYTIAFVTANTPETIRSATGNSEMVTLFMPMAPNPVMGGYVIHVSNERVYDVDMSVEEGVQSIVTSGVAIGEGSVERPIGTSRSSVTADHPDEATFDRDPSGREPTAHADPDDRWAAYIDQVDPEHAETPDAVSRREGDGETLGDDTDTPSDLRREDEQD</sequence>
<feature type="compositionally biased region" description="Basic and acidic residues" evidence="1">
    <location>
        <begin position="271"/>
        <end position="287"/>
    </location>
</feature>
<keyword evidence="4" id="KW-1185">Reference proteome</keyword>
<dbReference type="RefSeq" id="WP_162414890.1">
    <property type="nucleotide sequence ID" value="NZ_JAHQXE010000001.1"/>
</dbReference>
<protein>
    <submittedName>
        <fullName evidence="3">DUF502 domain-containing protein</fullName>
    </submittedName>
</protein>
<keyword evidence="2" id="KW-0472">Membrane</keyword>
<dbReference type="PANTHER" id="PTHR31876:SF26">
    <property type="entry name" value="PROTEIN LIKE COV 2"/>
    <property type="match status" value="1"/>
</dbReference>
<gene>
    <name evidence="3" type="ORF">KTS37_05670</name>
</gene>
<feature type="compositionally biased region" description="Basic and acidic residues" evidence="1">
    <location>
        <begin position="299"/>
        <end position="308"/>
    </location>
</feature>
<dbReference type="AlphaFoldDB" id="A0AA41KET2"/>
<feature type="transmembrane region" description="Helical" evidence="2">
    <location>
        <begin position="69"/>
        <end position="91"/>
    </location>
</feature>
<organism evidence="3 4">
    <name type="scientific">Haloarcula salina</name>
    <dbReference type="NCBI Taxonomy" id="1429914"/>
    <lineage>
        <taxon>Archaea</taxon>
        <taxon>Methanobacteriati</taxon>
        <taxon>Methanobacteriota</taxon>
        <taxon>Stenosarchaea group</taxon>
        <taxon>Halobacteria</taxon>
        <taxon>Halobacteriales</taxon>
        <taxon>Haloarculaceae</taxon>
        <taxon>Haloarcula</taxon>
    </lineage>
</organism>
<evidence type="ECO:0000313" key="3">
    <source>
        <dbReference type="EMBL" id="MBV0901272.1"/>
    </source>
</evidence>
<name>A0AA41KET2_9EURY</name>
<feature type="region of interest" description="Disordered" evidence="1">
    <location>
        <begin position="222"/>
        <end position="308"/>
    </location>
</feature>